<evidence type="ECO:0000313" key="2">
    <source>
        <dbReference type="EMBL" id="MEP0817066.1"/>
    </source>
</evidence>
<reference evidence="2 3" key="1">
    <citation type="submission" date="2022-04" db="EMBL/GenBank/DDBJ databases">
        <title>Positive selection, recombination, and allopatry shape intraspecific diversity of widespread and dominant cyanobacteria.</title>
        <authorList>
            <person name="Wei J."/>
            <person name="Shu W."/>
            <person name="Hu C."/>
        </authorList>
    </citation>
    <scope>NUCLEOTIDE SEQUENCE [LARGE SCALE GENOMIC DNA]</scope>
    <source>
        <strain evidence="2 3">GB2-A4</strain>
    </source>
</reference>
<accession>A0ABV0J5L1</accession>
<evidence type="ECO:0000256" key="1">
    <source>
        <dbReference type="SAM" id="MobiDB-lite"/>
    </source>
</evidence>
<comment type="caution">
    <text evidence="2">The sequence shown here is derived from an EMBL/GenBank/DDBJ whole genome shotgun (WGS) entry which is preliminary data.</text>
</comment>
<gene>
    <name evidence="2" type="ORF">NC998_08145</name>
</gene>
<dbReference type="Proteomes" id="UP001464891">
    <property type="component" value="Unassembled WGS sequence"/>
</dbReference>
<protein>
    <submittedName>
        <fullName evidence="2">Uncharacterized protein</fullName>
    </submittedName>
</protein>
<organism evidence="2 3">
    <name type="scientific">Trichocoleus desertorum GB2-A4</name>
    <dbReference type="NCBI Taxonomy" id="2933944"/>
    <lineage>
        <taxon>Bacteria</taxon>
        <taxon>Bacillati</taxon>
        <taxon>Cyanobacteriota</taxon>
        <taxon>Cyanophyceae</taxon>
        <taxon>Leptolyngbyales</taxon>
        <taxon>Trichocoleusaceae</taxon>
        <taxon>Trichocoleus</taxon>
    </lineage>
</organism>
<evidence type="ECO:0000313" key="3">
    <source>
        <dbReference type="Proteomes" id="UP001464891"/>
    </source>
</evidence>
<feature type="compositionally biased region" description="Low complexity" evidence="1">
    <location>
        <begin position="94"/>
        <end position="106"/>
    </location>
</feature>
<dbReference type="EMBL" id="JAMPKM010000003">
    <property type="protein sequence ID" value="MEP0817066.1"/>
    <property type="molecule type" value="Genomic_DNA"/>
</dbReference>
<keyword evidence="3" id="KW-1185">Reference proteome</keyword>
<name>A0ABV0J5L1_9CYAN</name>
<feature type="compositionally biased region" description="Low complexity" evidence="1">
    <location>
        <begin position="65"/>
        <end position="81"/>
    </location>
</feature>
<feature type="region of interest" description="Disordered" evidence="1">
    <location>
        <begin position="56"/>
        <end position="153"/>
    </location>
</feature>
<sequence length="241" mass="25717">MSPVTDSPSSEQTSTSVLTKLLDVDADLASQEATLLVQLEAVREKRNSLKSVIGMFSSADTGSTPAAAPAAPAAPAKQPGKPGRKPRASKAQDAKPAPVADEVAPEPSTPASPPEVEAETETPAPAKSGRGRRANPDKPKRGAKPARKLEGWQRYVRSEFGKTPLPEAVSVVLQRQPEDIIEVPAIVDAIFEQEMPQTVRNKARDRILHVLSAGVKENKWYRGRTGQYSLSRNAAASNKAS</sequence>
<proteinExistence type="predicted"/>